<dbReference type="InterPro" id="IPR013922">
    <property type="entry name" value="Cyclin_PHO80-like"/>
</dbReference>
<dbReference type="PANTHER" id="PTHR15615">
    <property type="match status" value="1"/>
</dbReference>
<gene>
    <name evidence="2" type="ORF">LshimejAT787_0104180</name>
</gene>
<evidence type="ECO:0000313" key="2">
    <source>
        <dbReference type="EMBL" id="GLB33534.1"/>
    </source>
</evidence>
<sequence length="542" mass="60543">MSWAALSTVASFLDLELDPLPTMASYLHTDGPLLPNNQADYSTRHEAFVTRETIQLAPLSQLHNTSDWEHSRPRHTFRHLVATLPPILPMFSSRGIWSFKPDRIAPSKVVHFSSLLPASWSTAEHPRQRWNSTVDPDSASSTQRKLARLACSAASAKASAPSSIQESVLPVHWQDVLVAHRASARVSVEDIDIRRKLLFAQPPLTRHTGKHPRTPFPSSSGARVRIDPPAIEENVSRKRIRTDAVVVIPEKRRRPEVITEKLGKSKLLPFARWLVSHLNMLLTMHNTIQEPTLSPAQEDDAADRMLDILTGYFSPNCAAEDGLMATVTFLALWYLGRLFPLGLLTTHDIRGSSTIEVVARVFLLGLTLANKWLDDFIRPNKKWMRFCSLPISSINVVERAALHILDYNLSITKAEWHAWLLALKPTTSKFNSSKRGQLTAAAALEEATRDEHFIRSACTDPLRRRAEVDCPESLHTLRNVLLGDTHTIDSAFHVSSRVTADSIAAPVQISLEATAQRKVCPLPQGRTATGMLTRIYDHPLAR</sequence>
<feature type="region of interest" description="Disordered" evidence="1">
    <location>
        <begin position="204"/>
        <end position="224"/>
    </location>
</feature>
<proteinExistence type="predicted"/>
<evidence type="ECO:0000256" key="1">
    <source>
        <dbReference type="SAM" id="MobiDB-lite"/>
    </source>
</evidence>
<dbReference type="AlphaFoldDB" id="A0A9P3UHA5"/>
<protein>
    <submittedName>
        <fullName evidence="2">Uncharacterized protein</fullName>
    </submittedName>
</protein>
<dbReference type="GO" id="GO:0016538">
    <property type="term" value="F:cyclin-dependent protein serine/threonine kinase regulator activity"/>
    <property type="evidence" value="ECO:0007669"/>
    <property type="project" value="TreeGrafter"/>
</dbReference>
<dbReference type="GO" id="GO:0019901">
    <property type="term" value="F:protein kinase binding"/>
    <property type="evidence" value="ECO:0007669"/>
    <property type="project" value="InterPro"/>
</dbReference>
<dbReference type="PANTHER" id="PTHR15615:SF120">
    <property type="entry name" value="CYCLIN N-TERMINAL DOMAIN-CONTAINING PROTEIN"/>
    <property type="match status" value="1"/>
</dbReference>
<keyword evidence="3" id="KW-1185">Reference proteome</keyword>
<dbReference type="Gene3D" id="1.10.472.10">
    <property type="entry name" value="Cyclin-like"/>
    <property type="match status" value="1"/>
</dbReference>
<name>A0A9P3UHA5_LYOSH</name>
<dbReference type="CDD" id="cd20557">
    <property type="entry name" value="CYCLIN_ScPCL1-like"/>
    <property type="match status" value="1"/>
</dbReference>
<evidence type="ECO:0000313" key="3">
    <source>
        <dbReference type="Proteomes" id="UP001063166"/>
    </source>
</evidence>
<dbReference type="EMBL" id="BRPK01000001">
    <property type="protein sequence ID" value="GLB33534.1"/>
    <property type="molecule type" value="Genomic_DNA"/>
</dbReference>
<dbReference type="GO" id="GO:0005634">
    <property type="term" value="C:nucleus"/>
    <property type="evidence" value="ECO:0007669"/>
    <property type="project" value="TreeGrafter"/>
</dbReference>
<reference evidence="2" key="1">
    <citation type="submission" date="2022-07" db="EMBL/GenBank/DDBJ databases">
        <title>The genome of Lyophyllum shimeji provides insight into the initial evolution of ectomycorrhizal fungal genome.</title>
        <authorList>
            <person name="Kobayashi Y."/>
            <person name="Shibata T."/>
            <person name="Hirakawa H."/>
            <person name="Shigenobu S."/>
            <person name="Nishiyama T."/>
            <person name="Yamada A."/>
            <person name="Hasebe M."/>
            <person name="Kawaguchi M."/>
        </authorList>
    </citation>
    <scope>NUCLEOTIDE SEQUENCE</scope>
    <source>
        <strain evidence="2">AT787</strain>
    </source>
</reference>
<comment type="caution">
    <text evidence="2">The sequence shown here is derived from an EMBL/GenBank/DDBJ whole genome shotgun (WGS) entry which is preliminary data.</text>
</comment>
<dbReference type="GO" id="GO:0000307">
    <property type="term" value="C:cyclin-dependent protein kinase holoenzyme complex"/>
    <property type="evidence" value="ECO:0007669"/>
    <property type="project" value="TreeGrafter"/>
</dbReference>
<organism evidence="2 3">
    <name type="scientific">Lyophyllum shimeji</name>
    <name type="common">Hon-shimeji</name>
    <name type="synonym">Tricholoma shimeji</name>
    <dbReference type="NCBI Taxonomy" id="47721"/>
    <lineage>
        <taxon>Eukaryota</taxon>
        <taxon>Fungi</taxon>
        <taxon>Dikarya</taxon>
        <taxon>Basidiomycota</taxon>
        <taxon>Agaricomycotina</taxon>
        <taxon>Agaricomycetes</taxon>
        <taxon>Agaricomycetidae</taxon>
        <taxon>Agaricales</taxon>
        <taxon>Tricholomatineae</taxon>
        <taxon>Lyophyllaceae</taxon>
        <taxon>Lyophyllum</taxon>
    </lineage>
</organism>
<dbReference type="Proteomes" id="UP001063166">
    <property type="component" value="Unassembled WGS sequence"/>
</dbReference>
<dbReference type="OrthoDB" id="3057497at2759"/>
<accession>A0A9P3UHA5</accession>